<organism evidence="1 2">
    <name type="scientific">Buttiauxella gaviniae</name>
    <dbReference type="NCBI Taxonomy" id="82990"/>
    <lineage>
        <taxon>Bacteria</taxon>
        <taxon>Pseudomonadati</taxon>
        <taxon>Pseudomonadota</taxon>
        <taxon>Gammaproteobacteria</taxon>
        <taxon>Enterobacterales</taxon>
        <taxon>Enterobacteriaceae</taxon>
        <taxon>Buttiauxella</taxon>
    </lineage>
</organism>
<sequence length="89" mass="10274">MKSANPEIDRQMAGTGKSSLIIPAIIMGTEHATVTKMVRATLRIKVIAVNNLDINKFFRRLEEENSKKRVIRREFYQKFVGKEETKITH</sequence>
<comment type="caution">
    <text evidence="1">The sequence shown here is derived from an EMBL/GenBank/DDBJ whole genome shotgun (WGS) entry which is preliminary data.</text>
</comment>
<gene>
    <name evidence="1" type="ORF">AB1E22_09575</name>
</gene>
<name>A0ABV3NTU9_9ENTR</name>
<dbReference type="EMBL" id="JBFMVT010000002">
    <property type="protein sequence ID" value="MEW7312954.1"/>
    <property type="molecule type" value="Genomic_DNA"/>
</dbReference>
<keyword evidence="2" id="KW-1185">Reference proteome</keyword>
<dbReference type="Proteomes" id="UP001555342">
    <property type="component" value="Unassembled WGS sequence"/>
</dbReference>
<accession>A0ABV3NTU9</accession>
<proteinExistence type="predicted"/>
<evidence type="ECO:0000313" key="1">
    <source>
        <dbReference type="EMBL" id="MEW7312954.1"/>
    </source>
</evidence>
<evidence type="ECO:0008006" key="3">
    <source>
        <dbReference type="Google" id="ProtNLM"/>
    </source>
</evidence>
<protein>
    <recommendedName>
        <fullName evidence="3">Helicase/UvrB N-terminal domain-containing protein</fullName>
    </recommendedName>
</protein>
<evidence type="ECO:0000313" key="2">
    <source>
        <dbReference type="Proteomes" id="UP001555342"/>
    </source>
</evidence>
<dbReference type="RefSeq" id="WP_367597428.1">
    <property type="nucleotide sequence ID" value="NZ_JBFMVT010000002.1"/>
</dbReference>
<reference evidence="1 2" key="1">
    <citation type="submission" date="2024-07" db="EMBL/GenBank/DDBJ databases">
        <authorList>
            <person name="Wang L."/>
        </authorList>
    </citation>
    <scope>NUCLEOTIDE SEQUENCE [LARGE SCALE GENOMIC DNA]</scope>
    <source>
        <strain evidence="1 2">WL359</strain>
    </source>
</reference>